<dbReference type="InterPro" id="IPR017972">
    <property type="entry name" value="Cyt_P450_CS"/>
</dbReference>
<reference evidence="3" key="1">
    <citation type="journal article" date="2019" name="Int. J. Syst. Evol. Microbiol.">
        <title>The Global Catalogue of Microorganisms (GCM) 10K type strain sequencing project: providing services to taxonomists for standard genome sequencing and annotation.</title>
        <authorList>
            <consortium name="The Broad Institute Genomics Platform"/>
            <consortium name="The Broad Institute Genome Sequencing Center for Infectious Disease"/>
            <person name="Wu L."/>
            <person name="Ma J."/>
        </authorList>
    </citation>
    <scope>NUCLEOTIDE SEQUENCE [LARGE SCALE GENOMIC DNA]</scope>
    <source>
        <strain evidence="3">JCM 18054</strain>
    </source>
</reference>
<accession>A0ABP9PZI2</accession>
<sequence length="289" mass="30590">MAHDHTVLSTRAACLAALRSSALSSNPGSAQANLLFMDGPAHTRLREVVRGMIARAEPLPPDVRARIEGIAGGLGDEFDLVADFARPVAAAVTAVVLGVDLPPRVIADIEAVTANLDAWFGRGGAADTAALRLAMFFARAGVLPEADVTEEERLVTPVMLAHAAFENSRNFLALAGLRLVVERRPEDARSLANEIVPARLVYRRATEDVELAGHPVRAGQTVAVRLDDGLPFGAGPHTCPGAGVALAEADVALSALARVLRPGHRVREVEYSTHPVFHGLERAVVWLGN</sequence>
<dbReference type="Gene3D" id="1.10.630.10">
    <property type="entry name" value="Cytochrome P450"/>
    <property type="match status" value="2"/>
</dbReference>
<keyword evidence="3" id="KW-1185">Reference proteome</keyword>
<evidence type="ECO:0000313" key="2">
    <source>
        <dbReference type="EMBL" id="GAA5153640.1"/>
    </source>
</evidence>
<gene>
    <name evidence="2" type="ORF">GCM10023214_06990</name>
</gene>
<dbReference type="Proteomes" id="UP001500192">
    <property type="component" value="Unassembled WGS sequence"/>
</dbReference>
<comment type="similarity">
    <text evidence="1">Belongs to the cytochrome P450 family.</text>
</comment>
<dbReference type="SUPFAM" id="SSF48264">
    <property type="entry name" value="Cytochrome P450"/>
    <property type="match status" value="1"/>
</dbReference>
<protein>
    <submittedName>
        <fullName evidence="2">Cytochrome P450</fullName>
    </submittedName>
</protein>
<organism evidence="2 3">
    <name type="scientific">Amycolatopsis dongchuanensis</name>
    <dbReference type="NCBI Taxonomy" id="1070866"/>
    <lineage>
        <taxon>Bacteria</taxon>
        <taxon>Bacillati</taxon>
        <taxon>Actinomycetota</taxon>
        <taxon>Actinomycetes</taxon>
        <taxon>Pseudonocardiales</taxon>
        <taxon>Pseudonocardiaceae</taxon>
        <taxon>Amycolatopsis</taxon>
    </lineage>
</organism>
<dbReference type="PROSITE" id="PS00086">
    <property type="entry name" value="CYTOCHROME_P450"/>
    <property type="match status" value="1"/>
</dbReference>
<dbReference type="EMBL" id="BAABIB010000017">
    <property type="protein sequence ID" value="GAA5153640.1"/>
    <property type="molecule type" value="Genomic_DNA"/>
</dbReference>
<name>A0ABP9PZI2_9PSEU</name>
<evidence type="ECO:0000313" key="3">
    <source>
        <dbReference type="Proteomes" id="UP001500192"/>
    </source>
</evidence>
<comment type="caution">
    <text evidence="2">The sequence shown here is derived from an EMBL/GenBank/DDBJ whole genome shotgun (WGS) entry which is preliminary data.</text>
</comment>
<dbReference type="PANTHER" id="PTHR46696:SF1">
    <property type="entry name" value="CYTOCHROME P450 YJIB-RELATED"/>
    <property type="match status" value="1"/>
</dbReference>
<proteinExistence type="inferred from homology"/>
<dbReference type="PANTHER" id="PTHR46696">
    <property type="entry name" value="P450, PUTATIVE (EUROFUNG)-RELATED"/>
    <property type="match status" value="1"/>
</dbReference>
<evidence type="ECO:0000256" key="1">
    <source>
        <dbReference type="ARBA" id="ARBA00010617"/>
    </source>
</evidence>
<dbReference type="InterPro" id="IPR036396">
    <property type="entry name" value="Cyt_P450_sf"/>
</dbReference>